<evidence type="ECO:0000313" key="10">
    <source>
        <dbReference type="Proteomes" id="UP000007110"/>
    </source>
</evidence>
<dbReference type="GeneID" id="580183"/>
<organism evidence="9 10">
    <name type="scientific">Strongylocentrotus purpuratus</name>
    <name type="common">Purple sea urchin</name>
    <dbReference type="NCBI Taxonomy" id="7668"/>
    <lineage>
        <taxon>Eukaryota</taxon>
        <taxon>Metazoa</taxon>
        <taxon>Echinodermata</taxon>
        <taxon>Eleutherozoa</taxon>
        <taxon>Echinozoa</taxon>
        <taxon>Echinoidea</taxon>
        <taxon>Euechinoidea</taxon>
        <taxon>Echinacea</taxon>
        <taxon>Camarodonta</taxon>
        <taxon>Echinidea</taxon>
        <taxon>Strongylocentrotidae</taxon>
        <taxon>Strongylocentrotus</taxon>
    </lineage>
</organism>
<comment type="subcellular location">
    <subcellularLocation>
        <location evidence="1">Mitochondrion</location>
    </subcellularLocation>
</comment>
<evidence type="ECO:0000313" key="9">
    <source>
        <dbReference type="EnsemblMetazoa" id="XP_030839591"/>
    </source>
</evidence>
<dbReference type="PANTHER" id="PTHR21610:SF9">
    <property type="entry name" value="VON WILLEBRAND FACTOR A DOMAIN-CONTAINING PROTEIN 8"/>
    <property type="match status" value="1"/>
</dbReference>
<dbReference type="GO" id="GO:0005739">
    <property type="term" value="C:mitochondrion"/>
    <property type="evidence" value="ECO:0007669"/>
    <property type="project" value="UniProtKB-SubCell"/>
</dbReference>
<proteinExistence type="predicted"/>
<evidence type="ECO:0000256" key="4">
    <source>
        <dbReference type="ARBA" id="ARBA00022946"/>
    </source>
</evidence>
<evidence type="ECO:0000256" key="2">
    <source>
        <dbReference type="ARBA" id="ARBA00022741"/>
    </source>
</evidence>
<keyword evidence="4" id="KW-0809">Transit peptide</keyword>
<dbReference type="PROSITE" id="PS50234">
    <property type="entry name" value="VWFA"/>
    <property type="match status" value="1"/>
</dbReference>
<dbReference type="Gene3D" id="3.40.50.410">
    <property type="entry name" value="von Willebrand factor, type A domain"/>
    <property type="match status" value="1"/>
</dbReference>
<feature type="domain" description="VWFA" evidence="8">
    <location>
        <begin position="1709"/>
        <end position="1891"/>
    </location>
</feature>
<dbReference type="GO" id="GO:0005524">
    <property type="term" value="F:ATP binding"/>
    <property type="evidence" value="ECO:0007669"/>
    <property type="project" value="UniProtKB-KW"/>
</dbReference>
<dbReference type="SMART" id="SM00382">
    <property type="entry name" value="AAA"/>
    <property type="match status" value="2"/>
</dbReference>
<evidence type="ECO:0000256" key="3">
    <source>
        <dbReference type="ARBA" id="ARBA00022840"/>
    </source>
</evidence>
<dbReference type="InterPro" id="IPR039891">
    <property type="entry name" value="VWA8"/>
</dbReference>
<dbReference type="FunFam" id="3.40.50.300:FF:000587">
    <property type="entry name" value="von Willebrand factor A domain containing 8"/>
    <property type="match status" value="1"/>
</dbReference>
<dbReference type="InterPro" id="IPR002035">
    <property type="entry name" value="VWF_A"/>
</dbReference>
<dbReference type="InterPro" id="IPR036465">
    <property type="entry name" value="vWFA_dom_sf"/>
</dbReference>
<dbReference type="FunCoup" id="A0A7M7NRS6">
    <property type="interactions" value="1388"/>
</dbReference>
<dbReference type="KEGG" id="spu:580183"/>
<dbReference type="PANTHER" id="PTHR21610">
    <property type="entry name" value="VON WILLEBRAND FACTOR A DOMAIN-CONTAINING PROTEIN 8"/>
    <property type="match status" value="1"/>
</dbReference>
<dbReference type="RefSeq" id="XP_030839591.1">
    <property type="nucleotide sequence ID" value="XM_030983731.1"/>
</dbReference>
<evidence type="ECO:0000256" key="1">
    <source>
        <dbReference type="ARBA" id="ARBA00004173"/>
    </source>
</evidence>
<dbReference type="Proteomes" id="UP000007110">
    <property type="component" value="Unassembled WGS sequence"/>
</dbReference>
<dbReference type="InterPro" id="IPR011704">
    <property type="entry name" value="ATPase_dyneun-rel_AAA"/>
</dbReference>
<dbReference type="InterPro" id="IPR003593">
    <property type="entry name" value="AAA+_ATPase"/>
</dbReference>
<dbReference type="SMART" id="SM00327">
    <property type="entry name" value="VWA"/>
    <property type="match status" value="1"/>
</dbReference>
<evidence type="ECO:0000256" key="6">
    <source>
        <dbReference type="ARBA" id="ARBA00055988"/>
    </source>
</evidence>
<dbReference type="GO" id="GO:0016887">
    <property type="term" value="F:ATP hydrolysis activity"/>
    <property type="evidence" value="ECO:0007669"/>
    <property type="project" value="InterPro"/>
</dbReference>
<sequence>MFRVARMTSEQSVRRLRQLHGLLQGNQQQGALVIPNLRCRAVYSTDGKSVSLGGVTKTIKEPARRELVPHKYLPENVPQSVLRHLRWIMQKDSLGQDVFLIGAPGPLRRAIAMQYLELTKREVEYMALSRDTTESDLKQRREIKSSTAFYIDQCAVRAATEGRVLILEGIEKAERNVLPVLNNLLENREMQLEDGRFLVASERYDKLLKDHTKEELERWKLVRVNEDFRVIALGLPVPKYRGNPLDPPLRSRFQARDVNPLAFRDHLQALSEEGSAVPSERLSQLLSFATTLRSEEIASLGLPDFPLDNLSNIVKILNEVPSASVHGLIHQLYPYEVFLSKEGQESVLDALEKFELKPEKFEKPPSQRIAGIHSTNQSGAFSATVNVEVEGQLSQIQVPSGINTKEQSDALHKYISTATHDGLLADMFMSHSVGDFCLVGPKGCGKSVLAKEFAENLGYNSEIVMLYQDMTSRDLLQQRITEVNGDTAWRLSPLVKAALEGSIALLDGLHRVNPSTLTVLHRLVHDREVTLFDGTRLLRHDRYEQVKQDTSLSDAELAEKSIMRIHPSFRIIALAEPPQVGSSSQQWLNPELLTLFMYHHIKPLSMAAEMTVIQGMVPNAPTDSLDSILKLTHRLRHAADPNLKSVASSLSTRNLIRIAQRLAHYQDQGLHDAVHKACLSRFLPSLARQSLESALEDAGIVPPAKESHSFEDIEKATSSEVKDNVLRIGRTEMALYNPENRMMVPDTLFYENPQHLAIMEDMLKDFTLGEHLLLVGNQGVGKNKLVDRFLHLLNRPRQYIQLHRDTTVQTLTLQPNVQDGVIVYEDSPLVKAVKDGHILVVDEADKAPTHVTCVLKALVESGEMMLADGRRIVSAQSGMQPSDDIIITHPDFSMMVLANRPGFPFLGNDFFGSLGDIFSCHAIDNPDIESEMAMLQRYGPDVPKPILRKLVLAFSELRSLADQGLIAYPYSTREVVNMVKHLQRYPDEGLPQVVKNVFDFDAYNNEIREQVVETLHKHGIPIGASIANVQLAKEFPLPPASLTGRWLFGDRGASKRKMVCPVDEKKLRVKGPAHIQVREHKLDRVDSRSSSFNEQMASWQLPMNETNIPTDVAVTKDKTSEMVHVCVGNPISLYSMKPLGQSIQFLDLYDVFPYLGYRPAQLAALGGPLQGQVVLNDPKSHTSLLIDPSAGSVWRLYTSGLLEETVTNMRRTMTSGNQQDQYKMCSEFAHENWLVFYTDGGSKVEWMDVLNGEAYTVNLPMNIKSLQLASPDAWLLVEAKTDRKFLMTRPSPDAPVSQLHAIFDANLDDTVFLVSDSDNSPSSSSLPLKVSHTGLSKAHLSSVIGENMDAPNRLMADPQSYGAVAVGFPDLQSSVDVYSAPRPPPPPTYPSGALRDPLASLVKKTSTAPTTGGSPVVLPDSAQVVRVLNSKQVPKELFPNEKVPGSGEFLEIADMSSQTLKYIPIPSPTVHRNYTPWVSDSKVLTAPTPSEGVVTVDTGGHVRLWETGRPQLSKSLADWYKMIGTAEDAKLQITYDKDEVGDLSEPKFGKIDPSNDPHVGGNQWAGGTGGRDTAGLGGIGGPFRLDAGHDVHQVTQAAKDAVPEEVRRAAREMGQKAYKAKLKEIEMSEYDAETYERFSDGVKRQVTSLRVILDSLQAKSKERQWIKHQTSGDLDEVKLIEGLTGEKAIYKRRGEQDPEMGSPQEHPKRLKLVVDVSGSMYRFNGHDGRLDRTLQAICMAMEAFEGYEEKFAYDIVGHSGETCDEIFLKSDKVPKNNNERLKVLRNLHAHAQFCLSGDNTVEAAKTAIEDITKEEADEYFVIILSDANLDRYGISPKVLSRVMQQDEDVNAYAIFIGSIGDQAGRLVRNLPAGHGFVCMDTKTIPQIMQQIFTSTMLK</sequence>
<dbReference type="OrthoDB" id="5186at2759"/>
<dbReference type="Gene3D" id="3.40.50.300">
    <property type="entry name" value="P-loop containing nucleotide triphosphate hydrolases"/>
    <property type="match status" value="3"/>
</dbReference>
<dbReference type="InterPro" id="IPR027417">
    <property type="entry name" value="P-loop_NTPase"/>
</dbReference>
<reference evidence="10" key="1">
    <citation type="submission" date="2015-02" db="EMBL/GenBank/DDBJ databases">
        <title>Genome sequencing for Strongylocentrotus purpuratus.</title>
        <authorList>
            <person name="Murali S."/>
            <person name="Liu Y."/>
            <person name="Vee V."/>
            <person name="English A."/>
            <person name="Wang M."/>
            <person name="Skinner E."/>
            <person name="Han Y."/>
            <person name="Muzny D.M."/>
            <person name="Worley K.C."/>
            <person name="Gibbs R.A."/>
        </authorList>
    </citation>
    <scope>NUCLEOTIDE SEQUENCE</scope>
</reference>
<dbReference type="Pfam" id="PF07728">
    <property type="entry name" value="AAA_5"/>
    <property type="match status" value="3"/>
</dbReference>
<name>A0A7M7NRS6_STRPU</name>
<keyword evidence="10" id="KW-1185">Reference proteome</keyword>
<keyword evidence="2" id="KW-0547">Nucleotide-binding</keyword>
<keyword evidence="5" id="KW-0496">Mitochondrion</keyword>
<dbReference type="CTD" id="23078"/>
<accession>A0A7M7NRS6</accession>
<dbReference type="OMA" id="GTHIVHP"/>
<dbReference type="GO" id="GO:0005737">
    <property type="term" value="C:cytoplasm"/>
    <property type="evidence" value="ECO:0000318"/>
    <property type="project" value="GO_Central"/>
</dbReference>
<reference evidence="9" key="2">
    <citation type="submission" date="2021-01" db="UniProtKB">
        <authorList>
            <consortium name="EnsemblMetazoa"/>
        </authorList>
    </citation>
    <scope>IDENTIFICATION</scope>
</reference>
<dbReference type="EnsemblMetazoa" id="XM_030983731">
    <property type="protein sequence ID" value="XP_030839591"/>
    <property type="gene ID" value="LOC580183"/>
</dbReference>
<protein>
    <recommendedName>
        <fullName evidence="7">von Willebrand factor A domain-containing protein 8</fullName>
    </recommendedName>
</protein>
<evidence type="ECO:0000256" key="5">
    <source>
        <dbReference type="ARBA" id="ARBA00023128"/>
    </source>
</evidence>
<dbReference type="SUPFAM" id="SSF52540">
    <property type="entry name" value="P-loop containing nucleoside triphosphate hydrolases"/>
    <property type="match status" value="3"/>
</dbReference>
<evidence type="ECO:0000259" key="8">
    <source>
        <dbReference type="PROSITE" id="PS50234"/>
    </source>
</evidence>
<comment type="function">
    <text evidence="6">Exhibits ATPase activity in vitro.</text>
</comment>
<keyword evidence="3" id="KW-0067">ATP-binding</keyword>
<dbReference type="SUPFAM" id="SSF53300">
    <property type="entry name" value="vWA-like"/>
    <property type="match status" value="1"/>
</dbReference>
<dbReference type="InParanoid" id="A0A7M7NRS6"/>
<dbReference type="FunFam" id="3.40.50.300:FF:000663">
    <property type="entry name" value="von Willebrand factor A domain containing 8"/>
    <property type="match status" value="1"/>
</dbReference>
<evidence type="ECO:0000256" key="7">
    <source>
        <dbReference type="ARBA" id="ARBA00070377"/>
    </source>
</evidence>